<feature type="compositionally biased region" description="Pro residues" evidence="1">
    <location>
        <begin position="1"/>
        <end position="11"/>
    </location>
</feature>
<name>J6EP20_TRIAS</name>
<feature type="compositionally biased region" description="Basic residues" evidence="1">
    <location>
        <begin position="172"/>
        <end position="182"/>
    </location>
</feature>
<evidence type="ECO:0000313" key="2">
    <source>
        <dbReference type="EMBL" id="EJT46144.1"/>
    </source>
</evidence>
<dbReference type="RefSeq" id="XP_014177562.1">
    <property type="nucleotide sequence ID" value="XM_014322087.1"/>
</dbReference>
<feature type="compositionally biased region" description="Pro residues" evidence="1">
    <location>
        <begin position="363"/>
        <end position="373"/>
    </location>
</feature>
<feature type="compositionally biased region" description="Basic and acidic residues" evidence="1">
    <location>
        <begin position="239"/>
        <end position="250"/>
    </location>
</feature>
<feature type="compositionally biased region" description="Low complexity" evidence="1">
    <location>
        <begin position="317"/>
        <end position="337"/>
    </location>
</feature>
<protein>
    <submittedName>
        <fullName evidence="2">Uncharacterized protein</fullName>
    </submittedName>
</protein>
<feature type="compositionally biased region" description="Low complexity" evidence="1">
    <location>
        <begin position="602"/>
        <end position="612"/>
    </location>
</feature>
<feature type="region of interest" description="Disordered" evidence="1">
    <location>
        <begin position="142"/>
        <end position="785"/>
    </location>
</feature>
<dbReference type="VEuPathDB" id="FungiDB:A1Q1_05355"/>
<accession>J6EP20</accession>
<dbReference type="GeneID" id="25988867"/>
<gene>
    <name evidence="2" type="ORF">A1Q1_05355</name>
</gene>
<sequence length="1347" mass="144385">MPNTPDPPPEAGPSRQAGPSKHPYGSKLPYSPSDDELESEPSDGEWSDEEFEVDAIKWAKYMDSRRTRQDGWRGWHYGVMNYLKSGSDTVEGYKQFLDENDRAPLLKEFWTANGIKVLNVEPAGNKMSKKEWDSRRLKETNPRRDFAAFKRRQKAEKEGRPIRKGDSDYYIRKKRLAAKAKRKAEEEAGLRPPTAKSKSKDASAKAAAAKGKQKRVVESESSSEEEPLSASAPLAANARLRELERRRSSDAGKSPGEAKNAAKSKDSSPQSMPPPPVPASSRTVPPIQTSRPSPAPSFDSLFDDGPASQGTPTKRLPSASPAKSATPSAPKTASPTKNAGGASIFEADPNVFGPDPTIFEVPSSPPEEFPPTPAGDAPTPLFAPGPSQFSYDTPTPAPFDNGDADDAMDVEDALLASPNTESPALGVQDVKPTVPEVMKTPAKTDTRSSSPMVIDSPDSDAGKKDSLAPPDLVVISATPGNSQASRAPSSSPPGSPGRQLSVPGGPAQAATTSSTDPAPKVSDTTTKPMPAVTPSTTVQATPAADKPSEPPAVIQPPQKPADKLPPAKRPRYEQPKRIVTIDTPVDTNRFKSLKNMSFKKNPTATTATVSSTAPPPPEPVPSGPQAGVGTGTNLRSWAPAPAPPFGLRQVGTAPSQPAPVHRLPARPQVTTAADNIHPSRRPNVPTAPAPRTGIHSYGTGNGSPLPGANGGRSPYGNRSPYGGNRSPLEGNRSPVATNGNKSPVWAGGGGVSPIMPQGGTSPLYNIPQTGQPSQAGYQQFQQPPAFMPPIHQQMAQIPTAVYEAQKDPRRRARQAQTAIASPVPSAAALKPICSAQVCFPDQRNVVRPLAVNLLAGATKNPHGHYLLSKLPELSKLPDRQEQGPPQFTAMDCRCIDLLLNQGGSISEWCMAGPSANNSTEQVAVWNFAAGYMAARGKLFVASDELVPTWPISTRDFIMFCEASRVDVSKLQGSVQPQKNQILALVLSIPLNSHPVRSLPNPVRPDFTVGEIKSTVPPELPFRPQNLADSYGIDGDGLGKLKGSIQVYPSVRNELYRDTLANIKKAGLKPPAGSEAGSNILLFNAHWGQIVRSGSVAKGMEDNSKFYIAGPDLTLPADQWLLHPIWETGGLVTFSPTLILSDPVKFKETLDFIANVKGWVAYVHPSTVMWCQESWGNKARCPNPSVAFETFVSSLFTEDKVRKLAGTLPPDAGGLAVSHAPPSLPRKGDCNKWLSWLRKVFESSNYEELVPLCKEAHTAQQAMMYPNLGENDAMRLSTVEEIGLRDLIAMRERPDLLPYRRYIYVGGLSKSPPDLIRSVSFKGKAELINPQVQHVQVDNFAAVLSGAV</sequence>
<dbReference type="Proteomes" id="UP000002748">
    <property type="component" value="Unassembled WGS sequence"/>
</dbReference>
<feature type="compositionally biased region" description="Pro residues" evidence="1">
    <location>
        <begin position="613"/>
        <end position="622"/>
    </location>
</feature>
<feature type="region of interest" description="Disordered" evidence="1">
    <location>
        <begin position="1"/>
        <end position="49"/>
    </location>
</feature>
<dbReference type="HOGENOM" id="CLU_257953_0_0_1"/>
<evidence type="ECO:0000256" key="1">
    <source>
        <dbReference type="SAM" id="MobiDB-lite"/>
    </source>
</evidence>
<feature type="compositionally biased region" description="Acidic residues" evidence="1">
    <location>
        <begin position="402"/>
        <end position="412"/>
    </location>
</feature>
<organism evidence="2 3">
    <name type="scientific">Trichosporon asahii var. asahii (strain ATCC 90039 / CBS 2479 / JCM 2466 / KCTC 7840 / NBRC 103889/ NCYC 2677 / UAMH 7654)</name>
    <name type="common">Yeast</name>
    <dbReference type="NCBI Taxonomy" id="1186058"/>
    <lineage>
        <taxon>Eukaryota</taxon>
        <taxon>Fungi</taxon>
        <taxon>Dikarya</taxon>
        <taxon>Basidiomycota</taxon>
        <taxon>Agaricomycotina</taxon>
        <taxon>Tremellomycetes</taxon>
        <taxon>Trichosporonales</taxon>
        <taxon>Trichosporonaceae</taxon>
        <taxon>Trichosporon</taxon>
    </lineage>
</organism>
<reference evidence="2 3" key="1">
    <citation type="journal article" date="2012" name="Eukaryot. Cell">
        <title>Draft genome sequence of CBS 2479, the standard type strain of Trichosporon asahii.</title>
        <authorList>
            <person name="Yang R.Y."/>
            <person name="Li H.T."/>
            <person name="Zhu H."/>
            <person name="Zhou G.P."/>
            <person name="Wang M."/>
            <person name="Wang L."/>
        </authorList>
    </citation>
    <scope>NUCLEOTIDE SEQUENCE [LARGE SCALE GENOMIC DNA]</scope>
    <source>
        <strain evidence="3">ATCC 90039 / CBS 2479 / JCM 2466 / KCTC 7840 / NCYC 2677 / UAMH 7654</strain>
    </source>
</reference>
<proteinExistence type="predicted"/>
<dbReference type="OrthoDB" id="433924at2759"/>
<feature type="compositionally biased region" description="Acidic residues" evidence="1">
    <location>
        <begin position="33"/>
        <end position="49"/>
    </location>
</feature>
<feature type="compositionally biased region" description="Polar residues" evidence="1">
    <location>
        <begin position="758"/>
        <end position="777"/>
    </location>
</feature>
<feature type="compositionally biased region" description="Pro residues" evidence="1">
    <location>
        <begin position="549"/>
        <end position="559"/>
    </location>
</feature>
<dbReference type="EMBL" id="ALBS01000304">
    <property type="protein sequence ID" value="EJT46144.1"/>
    <property type="molecule type" value="Genomic_DNA"/>
</dbReference>
<evidence type="ECO:0000313" key="3">
    <source>
        <dbReference type="Proteomes" id="UP000002748"/>
    </source>
</evidence>
<comment type="caution">
    <text evidence="2">The sequence shown here is derived from an EMBL/GenBank/DDBJ whole genome shotgun (WGS) entry which is preliminary data.</text>
</comment>
<dbReference type="KEGG" id="tasa:A1Q1_05355"/>
<feature type="compositionally biased region" description="Basic and acidic residues" evidence="1">
    <location>
        <begin position="155"/>
        <end position="171"/>
    </location>
</feature>
<feature type="compositionally biased region" description="Polar residues" evidence="1">
    <location>
        <begin position="509"/>
        <end position="540"/>
    </location>
</feature>